<evidence type="ECO:0000313" key="4">
    <source>
        <dbReference type="Proteomes" id="UP000696573"/>
    </source>
</evidence>
<dbReference type="SUPFAM" id="SSF56112">
    <property type="entry name" value="Protein kinase-like (PK-like)"/>
    <property type="match status" value="1"/>
</dbReference>
<dbReference type="Proteomes" id="UP000696573">
    <property type="component" value="Unassembled WGS sequence"/>
</dbReference>
<dbReference type="GO" id="GO:0005524">
    <property type="term" value="F:ATP binding"/>
    <property type="evidence" value="ECO:0007669"/>
    <property type="project" value="InterPro"/>
</dbReference>
<feature type="compositionally biased region" description="Polar residues" evidence="1">
    <location>
        <begin position="362"/>
        <end position="372"/>
    </location>
</feature>
<feature type="region of interest" description="Disordered" evidence="1">
    <location>
        <begin position="336"/>
        <end position="377"/>
    </location>
</feature>
<name>A0A9N9YQY0_9HYPO</name>
<dbReference type="InterPro" id="IPR011009">
    <property type="entry name" value="Kinase-like_dom_sf"/>
</dbReference>
<feature type="domain" description="Protein kinase" evidence="2">
    <location>
        <begin position="1"/>
        <end position="303"/>
    </location>
</feature>
<accession>A0A9N9YQY0</accession>
<dbReference type="PROSITE" id="PS50011">
    <property type="entry name" value="PROTEIN_KINASE_DOM"/>
    <property type="match status" value="1"/>
</dbReference>
<evidence type="ECO:0000313" key="3">
    <source>
        <dbReference type="EMBL" id="CAH0025734.1"/>
    </source>
</evidence>
<dbReference type="PANTHER" id="PTHR24359">
    <property type="entry name" value="SERINE/THREONINE-PROTEIN KINASE SBK1"/>
    <property type="match status" value="1"/>
</dbReference>
<dbReference type="PANTHER" id="PTHR24359:SF1">
    <property type="entry name" value="INHIBITOR OF NUCLEAR FACTOR KAPPA-B KINASE EPSILON SUBUNIT HOMOLOG 1-RELATED"/>
    <property type="match status" value="1"/>
</dbReference>
<gene>
    <name evidence="3" type="ORF">CRHIZ90672A_00008435</name>
</gene>
<dbReference type="Gene3D" id="1.10.510.10">
    <property type="entry name" value="Transferase(Phosphotransferase) domain 1"/>
    <property type="match status" value="1"/>
</dbReference>
<dbReference type="GO" id="GO:0004674">
    <property type="term" value="F:protein serine/threonine kinase activity"/>
    <property type="evidence" value="ECO:0007669"/>
    <property type="project" value="TreeGrafter"/>
</dbReference>
<dbReference type="InterPro" id="IPR000719">
    <property type="entry name" value="Prot_kinase_dom"/>
</dbReference>
<sequence length="599" mass="67396">MVVHNDAHEHLPREDEVPSLVFLKTYEERYHSVYHLERKSNSAFASEEIAPCIGSFHWFDENKGRTSTLVFQYAEHGTLLDLYRQSLPPYLPEHVKAFWEGISGVLKGLHTIHDSVGSYTGLHHDMKPSNILVFSNGLLDDKFVYQFKIGDFGASYLIPSNVNLQPINRGTTRTYAPPEIYLGDSVKYVVGSTLDMWSIGCIIFEAAVWLVCGERGRQDFRRKRLEEISRLTTLKNLGYGDCFHNRSVALECIAEYADLMKLHGRQSDEITRQIVKLATKNLLVVRDSRINSLNLYTRFGEILDDEHLPEVRSPTYLMDVDQTRSLSTVRSGMPQRIQTGQPLRGEPGKISPLETSEDENISKMSTPGSGSAQPLKPEKLTKSIPISADETEVHIDRLSSWIKAKKTQKHNDELPGWKLVQGQLKGRDFKYEEEVLRWVSKLGYLVKELDPDGGEIRCTSDHNKTVKFTSSTEAEKFVSEKFADGKGGPCDMENALFGVVDSIRGAASTVSSRLSFLKRSGSGPKKTTVLVFTDGVWDSSIESGVMGADEPIESLIKHMKKKDIGRPNISIQFLRFGSDPVGIRRLESLDDDLGQKHEL</sequence>
<reference evidence="3" key="1">
    <citation type="submission" date="2021-10" db="EMBL/GenBank/DDBJ databases">
        <authorList>
            <person name="Piombo E."/>
        </authorList>
    </citation>
    <scope>NUCLEOTIDE SEQUENCE</scope>
</reference>
<keyword evidence="4" id="KW-1185">Reference proteome</keyword>
<protein>
    <recommendedName>
        <fullName evidence="2">Protein kinase domain-containing protein</fullName>
    </recommendedName>
</protein>
<dbReference type="EMBL" id="CABFNQ020000715">
    <property type="protein sequence ID" value="CAH0025734.1"/>
    <property type="molecule type" value="Genomic_DNA"/>
</dbReference>
<proteinExistence type="predicted"/>
<dbReference type="AlphaFoldDB" id="A0A9N9YQY0"/>
<dbReference type="Pfam" id="PF00069">
    <property type="entry name" value="Pkinase"/>
    <property type="match status" value="1"/>
</dbReference>
<organism evidence="3 4">
    <name type="scientific">Clonostachys rhizophaga</name>
    <dbReference type="NCBI Taxonomy" id="160324"/>
    <lineage>
        <taxon>Eukaryota</taxon>
        <taxon>Fungi</taxon>
        <taxon>Dikarya</taxon>
        <taxon>Ascomycota</taxon>
        <taxon>Pezizomycotina</taxon>
        <taxon>Sordariomycetes</taxon>
        <taxon>Hypocreomycetidae</taxon>
        <taxon>Hypocreales</taxon>
        <taxon>Bionectriaceae</taxon>
        <taxon>Clonostachys</taxon>
    </lineage>
</organism>
<dbReference type="SMART" id="SM00220">
    <property type="entry name" value="S_TKc"/>
    <property type="match status" value="1"/>
</dbReference>
<evidence type="ECO:0000256" key="1">
    <source>
        <dbReference type="SAM" id="MobiDB-lite"/>
    </source>
</evidence>
<evidence type="ECO:0000259" key="2">
    <source>
        <dbReference type="PROSITE" id="PS50011"/>
    </source>
</evidence>
<comment type="caution">
    <text evidence="3">The sequence shown here is derived from an EMBL/GenBank/DDBJ whole genome shotgun (WGS) entry which is preliminary data.</text>
</comment>
<dbReference type="CDD" id="cd00180">
    <property type="entry name" value="PKc"/>
    <property type="match status" value="1"/>
</dbReference>
<dbReference type="OrthoDB" id="9992527at2759"/>